<dbReference type="Gene3D" id="3.60.21.10">
    <property type="match status" value="1"/>
</dbReference>
<organism evidence="2 3">
    <name type="scientific">Novosphingobium cyanobacteriorum</name>
    <dbReference type="NCBI Taxonomy" id="3024215"/>
    <lineage>
        <taxon>Bacteria</taxon>
        <taxon>Pseudomonadati</taxon>
        <taxon>Pseudomonadota</taxon>
        <taxon>Alphaproteobacteria</taxon>
        <taxon>Sphingomonadales</taxon>
        <taxon>Sphingomonadaceae</taxon>
        <taxon>Novosphingobium</taxon>
    </lineage>
</organism>
<dbReference type="EMBL" id="JAROCY010000022">
    <property type="protein sequence ID" value="MDF8335194.1"/>
    <property type="molecule type" value="Genomic_DNA"/>
</dbReference>
<dbReference type="PANTHER" id="PTHR42850:SF4">
    <property type="entry name" value="ZINC-DEPENDENT ENDOPOLYPHOSPHATASE"/>
    <property type="match status" value="1"/>
</dbReference>
<comment type="caution">
    <text evidence="2">The sequence shown here is derived from an EMBL/GenBank/DDBJ whole genome shotgun (WGS) entry which is preliminary data.</text>
</comment>
<dbReference type="CDD" id="cd00144">
    <property type="entry name" value="MPP_PPP_family"/>
    <property type="match status" value="1"/>
</dbReference>
<dbReference type="InterPro" id="IPR050126">
    <property type="entry name" value="Ap4A_hydrolase"/>
</dbReference>
<name>A0ABT6CNU5_9SPHN</name>
<accession>A0ABT6CNU5</accession>
<gene>
    <name evidence="2" type="ORF">POM99_18475</name>
</gene>
<evidence type="ECO:0000313" key="3">
    <source>
        <dbReference type="Proteomes" id="UP001222770"/>
    </source>
</evidence>
<evidence type="ECO:0000313" key="2">
    <source>
        <dbReference type="EMBL" id="MDF8335194.1"/>
    </source>
</evidence>
<evidence type="ECO:0000259" key="1">
    <source>
        <dbReference type="Pfam" id="PF00149"/>
    </source>
</evidence>
<keyword evidence="3" id="KW-1185">Reference proteome</keyword>
<reference evidence="2 3" key="1">
    <citation type="submission" date="2023-03" db="EMBL/GenBank/DDBJ databases">
        <title>Novosphingobium cyanobacteriorum sp. nov., isolated from a eutrophic reservoir during the Microcystis bloom period.</title>
        <authorList>
            <person name="Kang M."/>
            <person name="Le V."/>
            <person name="Ko S.-R."/>
            <person name="Lee S.-A."/>
            <person name="Ahn C.-Y."/>
        </authorList>
    </citation>
    <scope>NUCLEOTIDE SEQUENCE [LARGE SCALE GENOMIC DNA]</scope>
    <source>
        <strain evidence="2 3">HBC54</strain>
    </source>
</reference>
<feature type="domain" description="Calcineurin-like phosphoesterase" evidence="1">
    <location>
        <begin position="26"/>
        <end position="215"/>
    </location>
</feature>
<proteinExistence type="predicted"/>
<dbReference type="Pfam" id="PF00149">
    <property type="entry name" value="Metallophos"/>
    <property type="match status" value="1"/>
</dbReference>
<protein>
    <submittedName>
        <fullName evidence="2">Metallophosphoesterase family protein</fullName>
    </submittedName>
</protein>
<dbReference type="Proteomes" id="UP001222770">
    <property type="component" value="Unassembled WGS sequence"/>
</dbReference>
<sequence length="254" mass="28676">MMLKQIRQRLRGGPPEAPLSVGADQRLYAIGDVHGRADLLEQLLEKIYQDNKIRGEVSQWQMVFLGDLIDRGPDSRRVVEVAIQLAAEIPCITLMGNHEEVMVASLNGNLDALRLFLRFGGYETLQSYGVPDDTLERASVEEILKASLDIIPAEHQSFLKGLPSKVVFGDYLFVHAGIRPGVTLEKQVESDLHWIRKDFLEDGTRHDKMVVHGHTIAQDIDERPNRICIDTGAYYSGQLSAICLQDTERWYLHT</sequence>
<dbReference type="RefSeq" id="WP_277280087.1">
    <property type="nucleotide sequence ID" value="NZ_JAROCY010000022.1"/>
</dbReference>
<dbReference type="PANTHER" id="PTHR42850">
    <property type="entry name" value="METALLOPHOSPHOESTERASE"/>
    <property type="match status" value="1"/>
</dbReference>
<dbReference type="SUPFAM" id="SSF56300">
    <property type="entry name" value="Metallo-dependent phosphatases"/>
    <property type="match status" value="1"/>
</dbReference>
<dbReference type="InterPro" id="IPR029052">
    <property type="entry name" value="Metallo-depent_PP-like"/>
</dbReference>
<dbReference type="InterPro" id="IPR004843">
    <property type="entry name" value="Calcineurin-like_PHP"/>
</dbReference>